<keyword evidence="2" id="KW-1185">Reference proteome</keyword>
<dbReference type="KEGG" id="aaco:K1I37_05205"/>
<evidence type="ECO:0000313" key="2">
    <source>
        <dbReference type="Proteomes" id="UP000829401"/>
    </source>
</evidence>
<dbReference type="Proteomes" id="UP000829401">
    <property type="component" value="Chromosome"/>
</dbReference>
<dbReference type="AlphaFoldDB" id="T0D0Y6"/>
<gene>
    <name evidence="1" type="ORF">K1I37_05205</name>
</gene>
<dbReference type="EMBL" id="CP080467">
    <property type="protein sequence ID" value="UNO49903.1"/>
    <property type="molecule type" value="Genomic_DNA"/>
</dbReference>
<reference evidence="2" key="1">
    <citation type="journal article" date="2022" name="G3 (Bethesda)">
        <title>Unveiling the complete genome sequence of Alicyclobacillus acidoterrestris DSM 3922T, a taint-producing strain.</title>
        <authorList>
            <person name="Leonardo I.C."/>
            <person name="Barreto Crespo M.T."/>
            <person name="Gaspar F.B."/>
        </authorList>
    </citation>
    <scope>NUCLEOTIDE SEQUENCE [LARGE SCALE GENOMIC DNA]</scope>
    <source>
        <strain evidence="2">DSM 3922</strain>
    </source>
</reference>
<organism evidence="1 2">
    <name type="scientific">Alicyclobacillus acidoterrestris (strain ATCC 49025 / DSM 3922 / CIP 106132 / NCIMB 13137 / GD3B)</name>
    <dbReference type="NCBI Taxonomy" id="1356854"/>
    <lineage>
        <taxon>Bacteria</taxon>
        <taxon>Bacillati</taxon>
        <taxon>Bacillota</taxon>
        <taxon>Bacilli</taxon>
        <taxon>Bacillales</taxon>
        <taxon>Alicyclobacillaceae</taxon>
        <taxon>Alicyclobacillus</taxon>
    </lineage>
</organism>
<dbReference type="OrthoDB" id="5245199at2"/>
<evidence type="ECO:0000313" key="1">
    <source>
        <dbReference type="EMBL" id="UNO49903.1"/>
    </source>
</evidence>
<accession>T0D0Y6</accession>
<name>T0D0Y6_ALIAG</name>
<dbReference type="STRING" id="1356854.N007_09395"/>
<protein>
    <submittedName>
        <fullName evidence="1">Uncharacterized protein</fullName>
    </submittedName>
</protein>
<sequence length="428" mass="46178">MLATSTKKHLSPTVYYLLVGLLFAVLALLPLGHLAPQWMAGRSFSPMSLATVHAFVLGTMLTTAYGVLYQFIPIAFRAPPISRHVLVWHLPAHVVGVVTMIIGFSISSYPLVGVGASALFVAFGLFSTLLVRSFVRAGNKTVVYQWLPIPLIALVLVLICGLLQVFGVGESSLFFTHVALGGFLVWGAMVMILSYKLLPMFVISHGYVASLQRTVSLYLGGSLLLMIGIWLAPVPAVANVCHVAGAVFMILGLGSFSVDVAWIFAARRGKRLVWPMYDALPALFGFVVGQGWIVLGVGFGHGHWIDDGAFVYLFGGLLLLIFSLIQKIVPFLWFEYRFSQRPERRTAPSIDAMVPTRLSQLAIALYILGTVANLCFGLIAAARGDTAGKSGLCATGAWIASIGMAVGALLLFISLLRVLRIGGRRPED</sequence>
<accession>A0A9E6ZIV6</accession>
<proteinExistence type="predicted"/>
<dbReference type="RefSeq" id="WP_021296939.1">
    <property type="nucleotide sequence ID" value="NZ_AURB01000140.1"/>
</dbReference>